<gene>
    <name evidence="3" type="ORF">AB0C36_16360</name>
</gene>
<keyword evidence="2" id="KW-1133">Transmembrane helix</keyword>
<keyword evidence="2" id="KW-0812">Transmembrane</keyword>
<reference evidence="3 4" key="1">
    <citation type="submission" date="2024-06" db="EMBL/GenBank/DDBJ databases">
        <title>The Natural Products Discovery Center: Release of the First 8490 Sequenced Strains for Exploring Actinobacteria Biosynthetic Diversity.</title>
        <authorList>
            <person name="Kalkreuter E."/>
            <person name="Kautsar S.A."/>
            <person name="Yang D."/>
            <person name="Bader C.D."/>
            <person name="Teijaro C.N."/>
            <person name="Fluegel L."/>
            <person name="Davis C.M."/>
            <person name="Simpson J.R."/>
            <person name="Lauterbach L."/>
            <person name="Steele A.D."/>
            <person name="Gui C."/>
            <person name="Meng S."/>
            <person name="Li G."/>
            <person name="Viehrig K."/>
            <person name="Ye F."/>
            <person name="Su P."/>
            <person name="Kiefer A.F."/>
            <person name="Nichols A."/>
            <person name="Cepeda A.J."/>
            <person name="Yan W."/>
            <person name="Fan B."/>
            <person name="Jiang Y."/>
            <person name="Adhikari A."/>
            <person name="Zheng C.-J."/>
            <person name="Schuster L."/>
            <person name="Cowan T.M."/>
            <person name="Smanski M.J."/>
            <person name="Chevrette M.G."/>
            <person name="De Carvalho L.P.S."/>
            <person name="Shen B."/>
        </authorList>
    </citation>
    <scope>NUCLEOTIDE SEQUENCE [LARGE SCALE GENOMIC DNA]</scope>
    <source>
        <strain evidence="3 4">NPDC048946</strain>
    </source>
</reference>
<evidence type="ECO:0000256" key="2">
    <source>
        <dbReference type="SAM" id="Phobius"/>
    </source>
</evidence>
<evidence type="ECO:0000256" key="1">
    <source>
        <dbReference type="SAM" id="MobiDB-lite"/>
    </source>
</evidence>
<sequence>MARPADWSALGLSSDPTPGDPDRIDRVIAAELVYINLATTIDSGLTEVKNTSSAIFVGKTADALRGVIDGRLRDYISTYKKAHEDVRGALVTYVAAMREQQARADAALTAAQALAEDDDTGREAQKTIAENAKEALENASTAAEGVIDTAAESIASPVDECEEFWKALTWIAIILIVPAIIFGGPIALLAIGLNVALLIKTAIDFAHGNAGVTELVLAVLGVIAPTTKGLHLGNLWNVIKTLTGRGIIGTKNLFLGGANSLGLFVRTGLGIDNVVGAAGSWIKGGIQGLKLGPVFTTIPELARFGGTFNGIRFFPLGAELTVINLAGAKMFFGLRSIATAINAVKGLGGMVVNGLSGAKSLRLFLPVAADEMGKGLGLAFRIGFIDRGIFGMYRYGAFANGQFLGAGSKISGGVGAGLGAFGPGNELANLGKINVEGMGAVHLGSFNSSFGIPPMNNQFTNAFSDFSTVNIPNLGAFNGGFNLGNFPPLGTHLGNAGNLGAVVPFSSFGAKFADMPMLSLNNLGLTNIAGSLGSTPSVNGLGAGGLGALPATLGHISIPNLNTVTHGVNKVDLSMPASPHLITDMPSTGAISPANIEALHGVNLPQLGNIGTPQLSTTAMPHMNLPDVQATPVANLNGSLTPSLGHNAGGVQTPALGSIQLPAVDARLVDVPSLTTNNLGGPANLGLGDNATVNVNGITAMPVNSHVAMPDVGALPGVGHTVTPNLGAVGTPGQVPTPGITALGNVVHVNAASHSVVPHSPSANIETPNAGGIHGAGGLDTADLSAHTPAAHGNGDTTVVGLGGRTGDVDITANTHIDVQGSQVMFGNVSTSAADPGARNLQVFALTHIEYDLAHTFDSIPGLAGVEVRVFPSMHNGQTLDVDIQPVSVRTDVTATPMTVGDRHILRIEQALGNGSVHRWDFELNAQNNHQLLKDEIVDGQGTGPVSGPDNESALTHIPGLDRDPLLSHYDELYELTTPAPGSTNVTVHMMAAGNVPPPPPPPTPHFVNLPNLPGGRMEVLVAHDGGIAGIRSVGVSGAPPAPNLNTRHFTGPGGNVVQVDQTVVANVEIRRWNITMGAAGGQITDIQRIFRLNGGPHNGSIVTVDVNAHDVPTGVRHTAGGTPVPHPGGRAVDFDTAGIVVPSPTGFHLYDTGTGLPSGTGLQLVDSAGHGTPLHILTPTGGGASTVVSANAVHNLGTVTTPASTNGQFHVVPNGTGPTVRVFDSTGHFSHNSLPLTNLDGLGVPGGHIRDPHGANPQLAGRDGTPVPVTSVTPQLHNDFRIQHAGGQFHVDAAGNRLHDVVPLNGGNGAGQYVFTPAAGGDPLPATRDFQGNTTGPTVARVDNTFHVNTGQPNNVLDVHTPNGAFSHQAVPITGGGGAPGGFIRLPDAANPAPLLTRGNGNAIPHTTVTPQTGGGYLVQHPGGNIVVTSGGVRTHDVTVPIGRNGTPVGYVHTPVGPAAVPNANPTDVRGNVNGNLTVGTVTTDIRLTRADGSYTQHAPGGGFRFEAVRIQAGPFAGDFIRVDATSVRMGSGPNLTNIRNSTAVEQIGMPGGGFRVERGAAGHMVVNPNGMPHFDVTGLRGADGRPINQFVFTTSAHAPVGTAVQPASLHGPNGAPLGAVNFAVRPDGSFQLTTAAHISVHAADGAFDFRVLRLTDGVGAHLGQNIRVHPGGLHQLVDGNFTAVPHTTISSRPGGGHHIQGQNGEFRLFNGAGQLDFQATSVGVPNTHLGVTNGAGVHQFTIIRLSDGQINNPAQIQFIDNAAGGLRALDGNLNVLPNPVTLRPGGGYQIDGVGLQAGEFRRFDGAGRLEMQRVNIFRGDGQLNPSRYFEINHPAGGSATWTMVKLDMMGQPIARVGASKWFEGGAVDMAGSGAGRVHLVSHTGTTVFERRLLPGNGFLDAHHSTGSLGEFSHVNQRGTWTQFGANGNLVAFGTRHWGESTRSYFDVRSFMGTPIRVRHFQASADGGHVLANLNHHPFTQSLADSQWVRFDADFQPIATGNRAWGGGGPGRGFTDTMHHPVTGTIVKVQEKFGRFQTSLHGFRRFDQIEMGADGIPKRSFVSRHPDGNVNGFGKTLANGDFLVFQRFAEQRPPVAFRNLFSSDLRNTDLSRVPWLRDSTFRVGTWVQETAGGGSLRGSHFIANNKATFDVASTGDIVRETRNLSIGRTLTVGDVLPPINTTTGVRANPVANHLPWSEGDGGLSGHRLTAGPFTNVPGMGTRTIAWQDRYTTNLGDGDWYTPNAGKQWHVIRTGFTDGTYLDFRPTPQVRPDGTAGNSLAQYRGTVNMNSGNWTMYNPHGVVVARTDQFPNPTGAGTIDVIGRMGPNPKTFTWHVGGNSGVRTTAFERQITPWHWDRESFQDFDGGRLIRDHRQLGGGSVFAWRGNVTPAGAETWHWNKVDAHGNILDFGGNVNNRVRHWFDANGTQLTRWEPGARWSDQLANLGNRVIQEIPAPKPPAGSIQAWFTDKPFRVREYGVDVNSTNSPFNPHVWQESDQGIISRQKFQLPDGTFLETDAFNKQARRYDVNGITPINDRPISGYISEYNADGSSFHIGRETHFTGVLNEYRGLNRTFREINRWEFGPSIGGEAVDTPFALRAFQSLGIDMAHEVVLDFVVNLAVTAAVKVMTGTAWEATDFARAAYGAVLSALNKGVISGAHMVANRGGWKVYFSNIDYGQPGSWRPNDDSWNTEWGATERPTRWRGGTYEFGLGLGTGMIANFVSGSSQAAIFGGRALDGSLVRFTPGGAAYLGLSSTASGVLNGISIGALRALVQHSIGSRVVHRQGLGDIFVVGGIGKLAEKLFNLRLITPAVRDWMNASDDVFIIPTGDL</sequence>
<dbReference type="RefSeq" id="WP_358354356.1">
    <property type="nucleotide sequence ID" value="NZ_JBEZFP010000036.1"/>
</dbReference>
<keyword evidence="2" id="KW-0472">Membrane</keyword>
<dbReference type="Proteomes" id="UP001551482">
    <property type="component" value="Unassembled WGS sequence"/>
</dbReference>
<protein>
    <submittedName>
        <fullName evidence="3">Uncharacterized protein</fullName>
    </submittedName>
</protein>
<evidence type="ECO:0000313" key="4">
    <source>
        <dbReference type="Proteomes" id="UP001551482"/>
    </source>
</evidence>
<proteinExistence type="predicted"/>
<keyword evidence="4" id="KW-1185">Reference proteome</keyword>
<name>A0ABV3DH40_9ACTN</name>
<feature type="transmembrane region" description="Helical" evidence="2">
    <location>
        <begin position="170"/>
        <end position="199"/>
    </location>
</feature>
<organism evidence="3 4">
    <name type="scientific">Streptodolium elevatio</name>
    <dbReference type="NCBI Taxonomy" id="3157996"/>
    <lineage>
        <taxon>Bacteria</taxon>
        <taxon>Bacillati</taxon>
        <taxon>Actinomycetota</taxon>
        <taxon>Actinomycetes</taxon>
        <taxon>Kitasatosporales</taxon>
        <taxon>Streptomycetaceae</taxon>
        <taxon>Streptodolium</taxon>
    </lineage>
</organism>
<accession>A0ABV3DH40</accession>
<feature type="region of interest" description="Disordered" evidence="1">
    <location>
        <begin position="1"/>
        <end position="21"/>
    </location>
</feature>
<evidence type="ECO:0000313" key="3">
    <source>
        <dbReference type="EMBL" id="MEU8135078.1"/>
    </source>
</evidence>
<dbReference type="EMBL" id="JBEZFP010000036">
    <property type="protein sequence ID" value="MEU8135078.1"/>
    <property type="molecule type" value="Genomic_DNA"/>
</dbReference>
<comment type="caution">
    <text evidence="3">The sequence shown here is derived from an EMBL/GenBank/DDBJ whole genome shotgun (WGS) entry which is preliminary data.</text>
</comment>